<dbReference type="PROSITE" id="PS51819">
    <property type="entry name" value="VOC"/>
    <property type="match status" value="1"/>
</dbReference>
<organism evidence="2 3">
    <name type="scientific">Umezawaea tangerina</name>
    <dbReference type="NCBI Taxonomy" id="84725"/>
    <lineage>
        <taxon>Bacteria</taxon>
        <taxon>Bacillati</taxon>
        <taxon>Actinomycetota</taxon>
        <taxon>Actinomycetes</taxon>
        <taxon>Pseudonocardiales</taxon>
        <taxon>Pseudonocardiaceae</taxon>
        <taxon>Umezawaea</taxon>
    </lineage>
</organism>
<name>A0A2T0TJ81_9PSEU</name>
<dbReference type="AlphaFoldDB" id="A0A2T0TJ81"/>
<dbReference type="CDD" id="cd06587">
    <property type="entry name" value="VOC"/>
    <property type="match status" value="1"/>
</dbReference>
<protein>
    <recommendedName>
        <fullName evidence="1">VOC domain-containing protein</fullName>
    </recommendedName>
</protein>
<dbReference type="Proteomes" id="UP000239494">
    <property type="component" value="Unassembled WGS sequence"/>
</dbReference>
<dbReference type="PANTHER" id="PTHR35908:SF1">
    <property type="entry name" value="CONSERVED PROTEIN"/>
    <property type="match status" value="1"/>
</dbReference>
<dbReference type="EMBL" id="PVTF01000001">
    <property type="protein sequence ID" value="PRY45767.1"/>
    <property type="molecule type" value="Genomic_DNA"/>
</dbReference>
<gene>
    <name evidence="2" type="ORF">CLV43_10127</name>
</gene>
<dbReference type="Pfam" id="PF18029">
    <property type="entry name" value="Glyoxalase_6"/>
    <property type="match status" value="1"/>
</dbReference>
<proteinExistence type="predicted"/>
<sequence length="151" mass="16304">MHNADGGRLVPASVPGSPTLVRVIGNLQCVVLDCPDPAVLAGFYRELLGGEVDRPDRRWSLDARWSTLHTATGLVLCFQGVDDHRPPVWADASRPQQFHLDVGVDDLDAAQDAALALGAALLDVGEPGRIWRILADPAGHPFCLVREQVSR</sequence>
<accession>A0A2T0TJ81</accession>
<dbReference type="PANTHER" id="PTHR35908">
    <property type="entry name" value="HYPOTHETICAL FUSION PROTEIN"/>
    <property type="match status" value="1"/>
</dbReference>
<feature type="domain" description="VOC" evidence="1">
    <location>
        <begin position="26"/>
        <end position="147"/>
    </location>
</feature>
<dbReference type="InterPro" id="IPR037523">
    <property type="entry name" value="VOC_core"/>
</dbReference>
<evidence type="ECO:0000313" key="2">
    <source>
        <dbReference type="EMBL" id="PRY45767.1"/>
    </source>
</evidence>
<comment type="caution">
    <text evidence="2">The sequence shown here is derived from an EMBL/GenBank/DDBJ whole genome shotgun (WGS) entry which is preliminary data.</text>
</comment>
<dbReference type="InterPro" id="IPR041581">
    <property type="entry name" value="Glyoxalase_6"/>
</dbReference>
<reference evidence="2 3" key="1">
    <citation type="submission" date="2018-03" db="EMBL/GenBank/DDBJ databases">
        <title>Genomic Encyclopedia of Archaeal and Bacterial Type Strains, Phase II (KMG-II): from individual species to whole genera.</title>
        <authorList>
            <person name="Goeker M."/>
        </authorList>
    </citation>
    <scope>NUCLEOTIDE SEQUENCE [LARGE SCALE GENOMIC DNA]</scope>
    <source>
        <strain evidence="2 3">DSM 44720</strain>
    </source>
</reference>
<keyword evidence="3" id="KW-1185">Reference proteome</keyword>
<dbReference type="InterPro" id="IPR029068">
    <property type="entry name" value="Glyas_Bleomycin-R_OHBP_Dase"/>
</dbReference>
<evidence type="ECO:0000313" key="3">
    <source>
        <dbReference type="Proteomes" id="UP000239494"/>
    </source>
</evidence>
<dbReference type="Gene3D" id="3.10.180.10">
    <property type="entry name" value="2,3-Dihydroxybiphenyl 1,2-Dioxygenase, domain 1"/>
    <property type="match status" value="1"/>
</dbReference>
<evidence type="ECO:0000259" key="1">
    <source>
        <dbReference type="PROSITE" id="PS51819"/>
    </source>
</evidence>
<dbReference type="SUPFAM" id="SSF54593">
    <property type="entry name" value="Glyoxalase/Bleomycin resistance protein/Dihydroxybiphenyl dioxygenase"/>
    <property type="match status" value="1"/>
</dbReference>